<dbReference type="InterPro" id="IPR012130">
    <property type="entry name" value="PYP"/>
</dbReference>
<comment type="caution">
    <text evidence="6">The sequence shown here is derived from an EMBL/GenBank/DDBJ whole genome shotgun (WGS) entry which is preliminary data.</text>
</comment>
<keyword evidence="1 5" id="KW-0600">Photoreceptor protein</keyword>
<protein>
    <recommendedName>
        <fullName evidence="5">Photoactive yellow protein</fullName>
        <shortName evidence="5">PYP</shortName>
    </recommendedName>
</protein>
<evidence type="ECO:0000313" key="7">
    <source>
        <dbReference type="Proteomes" id="UP000680714"/>
    </source>
</evidence>
<dbReference type="PIRSF" id="PIRSF000087">
    <property type="entry name" value="PYP"/>
    <property type="match status" value="1"/>
</dbReference>
<sequence length="126" mass="13757">MTVFAFAQDDPENPLLRLSVAEVERLPFGAAELDRDGAVVSYIDTEPGDRGPAAASKGGAKFFAQIAPWAGASMIAEEFRRGVDGDGMNVVFDCAVENLAYKVRIHLKTSPILGTFWIFIKKLTRH</sequence>
<accession>A0ABS5I8A8</accession>
<keyword evidence="4 5" id="KW-0675">Receptor</keyword>
<evidence type="ECO:0000256" key="3">
    <source>
        <dbReference type="ARBA" id="ARBA00022991"/>
    </source>
</evidence>
<keyword evidence="2 5" id="KW-0716">Sensory transduction</keyword>
<evidence type="ECO:0000313" key="6">
    <source>
        <dbReference type="EMBL" id="MBR9970659.1"/>
    </source>
</evidence>
<keyword evidence="3 5" id="KW-0157">Chromophore</keyword>
<dbReference type="EMBL" id="JAGTUF010000001">
    <property type="protein sequence ID" value="MBR9970659.1"/>
    <property type="molecule type" value="Genomic_DNA"/>
</dbReference>
<dbReference type="RefSeq" id="WP_211546134.1">
    <property type="nucleotide sequence ID" value="NZ_JAGTUF010000001.1"/>
</dbReference>
<name>A0ABS5I8A8_9PROT</name>
<evidence type="ECO:0000256" key="5">
    <source>
        <dbReference type="PIRNR" id="PIRNR000087"/>
    </source>
</evidence>
<dbReference type="Proteomes" id="UP000680714">
    <property type="component" value="Unassembled WGS sequence"/>
</dbReference>
<dbReference type="Gene3D" id="3.30.450.20">
    <property type="entry name" value="PAS domain"/>
    <property type="match status" value="1"/>
</dbReference>
<proteinExistence type="inferred from homology"/>
<evidence type="ECO:0000256" key="4">
    <source>
        <dbReference type="ARBA" id="ARBA00023170"/>
    </source>
</evidence>
<comment type="similarity">
    <text evidence="5">Belongs to the photoactive yellow protein family.</text>
</comment>
<gene>
    <name evidence="6" type="ORF">KEC16_02895</name>
</gene>
<organism evidence="6 7">
    <name type="scientific">Magnetospirillum sulfuroxidans</name>
    <dbReference type="NCBI Taxonomy" id="611300"/>
    <lineage>
        <taxon>Bacteria</taxon>
        <taxon>Pseudomonadati</taxon>
        <taxon>Pseudomonadota</taxon>
        <taxon>Alphaproteobacteria</taxon>
        <taxon>Rhodospirillales</taxon>
        <taxon>Rhodospirillaceae</taxon>
        <taxon>Magnetospirillum</taxon>
    </lineage>
</organism>
<keyword evidence="7" id="KW-1185">Reference proteome</keyword>
<evidence type="ECO:0000256" key="2">
    <source>
        <dbReference type="ARBA" id="ARBA00022606"/>
    </source>
</evidence>
<evidence type="ECO:0000256" key="1">
    <source>
        <dbReference type="ARBA" id="ARBA00022543"/>
    </source>
</evidence>
<reference evidence="6 7" key="1">
    <citation type="submission" date="2021-04" db="EMBL/GenBank/DDBJ databases">
        <title>Magnetospirillum sulfuroxidans sp. nov., a facultative chemolithoautotrophic sulfur-oxidizing alphaproteobacterium isolated from freshwater sediment and proposals for Paramagetospirillum gen. nov., and Magnetospirillaceae fam. nov.</title>
        <authorList>
            <person name="Koziaeva V."/>
            <person name="Geelhoed J.S."/>
            <person name="Sorokin D.Y."/>
            <person name="Grouzdev D.S."/>
        </authorList>
    </citation>
    <scope>NUCLEOTIDE SEQUENCE [LARGE SCALE GENOMIC DNA]</scope>
    <source>
        <strain evidence="6 7">J10</strain>
    </source>
</reference>